<evidence type="ECO:0000313" key="11">
    <source>
        <dbReference type="EMBL" id="SPQ97393.1"/>
    </source>
</evidence>
<evidence type="ECO:0000256" key="1">
    <source>
        <dbReference type="ARBA" id="ARBA00022527"/>
    </source>
</evidence>
<evidence type="ECO:0000256" key="4">
    <source>
        <dbReference type="ARBA" id="ARBA00022777"/>
    </source>
</evidence>
<dbReference type="InterPro" id="IPR050117">
    <property type="entry name" value="MAPK"/>
</dbReference>
<dbReference type="PROSITE" id="PS50011">
    <property type="entry name" value="PROTEIN_KINASE_DOM"/>
    <property type="match status" value="1"/>
</dbReference>
<comment type="cofactor">
    <cofactor evidence="8">
        <name>Mg(2+)</name>
        <dbReference type="ChEBI" id="CHEBI:18420"/>
    </cofactor>
</comment>
<keyword evidence="4 8" id="KW-0418">Kinase</keyword>
<keyword evidence="11" id="KW-0496">Mitochondrion</keyword>
<dbReference type="PANTHER" id="PTHR24055">
    <property type="entry name" value="MITOGEN-ACTIVATED PROTEIN KINASE"/>
    <property type="match status" value="1"/>
</dbReference>
<evidence type="ECO:0000256" key="9">
    <source>
        <dbReference type="SAM" id="MobiDB-lite"/>
    </source>
</evidence>
<dbReference type="PROSITE" id="PS00108">
    <property type="entry name" value="PROTEIN_KINASE_ST"/>
    <property type="match status" value="1"/>
</dbReference>
<dbReference type="AlphaFoldDB" id="A0A3P3YB49"/>
<dbReference type="Gene3D" id="1.10.510.10">
    <property type="entry name" value="Transferase(Phosphotransferase) domain 1"/>
    <property type="match status" value="1"/>
</dbReference>
<dbReference type="EMBL" id="OVEO01000007">
    <property type="protein sequence ID" value="SPQ97393.1"/>
    <property type="molecule type" value="Genomic_DNA"/>
</dbReference>
<evidence type="ECO:0000256" key="5">
    <source>
        <dbReference type="ARBA" id="ARBA00022840"/>
    </source>
</evidence>
<dbReference type="InterPro" id="IPR017441">
    <property type="entry name" value="Protein_kinase_ATP_BS"/>
</dbReference>
<keyword evidence="1 7" id="KW-0723">Serine/threonine-protein kinase</keyword>
<feature type="region of interest" description="Disordered" evidence="9">
    <location>
        <begin position="426"/>
        <end position="450"/>
    </location>
</feature>
<dbReference type="SMART" id="SM00220">
    <property type="entry name" value="S_TKc"/>
    <property type="match status" value="1"/>
</dbReference>
<dbReference type="Gene3D" id="3.30.200.20">
    <property type="entry name" value="Phosphorylase Kinase, domain 1"/>
    <property type="match status" value="1"/>
</dbReference>
<dbReference type="GO" id="GO:0004707">
    <property type="term" value="F:MAP kinase activity"/>
    <property type="evidence" value="ECO:0007669"/>
    <property type="project" value="UniProtKB-EC"/>
</dbReference>
<dbReference type="Proteomes" id="UP000290189">
    <property type="component" value="Unassembled WGS sequence"/>
</dbReference>
<dbReference type="CDD" id="cd07834">
    <property type="entry name" value="STKc_MAPK"/>
    <property type="match status" value="1"/>
</dbReference>
<dbReference type="FunFam" id="1.10.510.10:FF:000624">
    <property type="entry name" value="Mitogen-activated protein kinase"/>
    <property type="match status" value="1"/>
</dbReference>
<dbReference type="InterPro" id="IPR008271">
    <property type="entry name" value="Ser/Thr_kinase_AS"/>
</dbReference>
<evidence type="ECO:0000256" key="6">
    <source>
        <dbReference type="PROSITE-ProRule" id="PRU10141"/>
    </source>
</evidence>
<dbReference type="EC" id="2.7.11.24" evidence="8"/>
<protein>
    <recommendedName>
        <fullName evidence="8">Mitogen-activated protein kinase</fullName>
        <ecNumber evidence="8">2.7.11.24</ecNumber>
    </recommendedName>
</protein>
<dbReference type="FunFam" id="3.30.200.20:FF:000046">
    <property type="entry name" value="Mitogen-activated protein kinase"/>
    <property type="match status" value="1"/>
</dbReference>
<keyword evidence="3 6" id="KW-0547">Nucleotide-binding</keyword>
<geneLocation type="mitochondrion" evidence="11"/>
<dbReference type="Pfam" id="PF00069">
    <property type="entry name" value="Pkinase"/>
    <property type="match status" value="1"/>
</dbReference>
<dbReference type="PROSITE" id="PS00107">
    <property type="entry name" value="PROTEIN_KINASE_ATP"/>
    <property type="match status" value="1"/>
</dbReference>
<organism evidence="11 12">
    <name type="scientific">Plasmodiophora brassicae</name>
    <name type="common">Clubroot disease agent</name>
    <dbReference type="NCBI Taxonomy" id="37360"/>
    <lineage>
        <taxon>Eukaryota</taxon>
        <taxon>Sar</taxon>
        <taxon>Rhizaria</taxon>
        <taxon>Endomyxa</taxon>
        <taxon>Phytomyxea</taxon>
        <taxon>Plasmodiophorida</taxon>
        <taxon>Plasmodiophoridae</taxon>
        <taxon>Plasmodiophora</taxon>
    </lineage>
</organism>
<gene>
    <name evidence="11" type="ORF">PLBR_LOCUS4608</name>
</gene>
<proteinExistence type="inferred from homology"/>
<dbReference type="GO" id="GO:0005524">
    <property type="term" value="F:ATP binding"/>
    <property type="evidence" value="ECO:0007669"/>
    <property type="project" value="UniProtKB-UniRule"/>
</dbReference>
<feature type="domain" description="Protein kinase" evidence="10">
    <location>
        <begin position="76"/>
        <end position="367"/>
    </location>
</feature>
<keyword evidence="5 6" id="KW-0067">ATP-binding</keyword>
<name>A0A3P3YB49_PLABS</name>
<comment type="similarity">
    <text evidence="8">Belongs to the protein kinase superfamily. Ser/Thr protein kinase family. MAP kinase subfamily.</text>
</comment>
<dbReference type="InterPro" id="IPR003527">
    <property type="entry name" value="MAP_kinase_CS"/>
</dbReference>
<evidence type="ECO:0000256" key="7">
    <source>
        <dbReference type="RuleBase" id="RU000304"/>
    </source>
</evidence>
<evidence type="ECO:0000313" key="12">
    <source>
        <dbReference type="Proteomes" id="UP000290189"/>
    </source>
</evidence>
<evidence type="ECO:0000256" key="8">
    <source>
        <dbReference type="RuleBase" id="RU361165"/>
    </source>
</evidence>
<evidence type="ECO:0000256" key="3">
    <source>
        <dbReference type="ARBA" id="ARBA00022741"/>
    </source>
</evidence>
<comment type="activity regulation">
    <text evidence="8">Activated by threonine and tyrosine phosphorylation.</text>
</comment>
<reference evidence="11 12" key="1">
    <citation type="submission" date="2018-03" db="EMBL/GenBank/DDBJ databases">
        <authorList>
            <person name="Fogelqvist J."/>
        </authorList>
    </citation>
    <scope>NUCLEOTIDE SEQUENCE [LARGE SCALE GENOMIC DNA]</scope>
</reference>
<evidence type="ECO:0000259" key="10">
    <source>
        <dbReference type="PROSITE" id="PS50011"/>
    </source>
</evidence>
<dbReference type="InterPro" id="IPR011009">
    <property type="entry name" value="Kinase-like_dom_sf"/>
</dbReference>
<accession>A0A3P3YB49</accession>
<comment type="catalytic activity">
    <reaction evidence="8">
        <text>L-threonyl-[protein] + ATP = O-phospho-L-threonyl-[protein] + ADP + H(+)</text>
        <dbReference type="Rhea" id="RHEA:46608"/>
        <dbReference type="Rhea" id="RHEA-COMP:11060"/>
        <dbReference type="Rhea" id="RHEA-COMP:11605"/>
        <dbReference type="ChEBI" id="CHEBI:15378"/>
        <dbReference type="ChEBI" id="CHEBI:30013"/>
        <dbReference type="ChEBI" id="CHEBI:30616"/>
        <dbReference type="ChEBI" id="CHEBI:61977"/>
        <dbReference type="ChEBI" id="CHEBI:456216"/>
        <dbReference type="EC" id="2.7.11.24"/>
    </reaction>
</comment>
<dbReference type="InterPro" id="IPR000719">
    <property type="entry name" value="Prot_kinase_dom"/>
</dbReference>
<keyword evidence="2 8" id="KW-0808">Transferase</keyword>
<dbReference type="PROSITE" id="PS01351">
    <property type="entry name" value="MAPK"/>
    <property type="match status" value="1"/>
</dbReference>
<sequence>MRALSGSIPRHDGPYVTMLGRYMTIKGLCRLHSQPAALSTMATSTVGLPRAPPDATPRHTWTVNGAGCDFTVDAKYTPGKLLGKGSYGVVASAYDEEKKRKVAIKCVPKVFDDEVDALRVLREIKLLRRLNHPNIIKLEDIVQPISEHGFASLHIVMEYMESDLHKIIHSKPKQLTIDHVRFILAQLLSGISHLKKAHVVHRDLKPSNILVNSACEIRVCDLGLARGLHDERDHVDLLTEYVVTRWYRAPEVLCSLPYSYPVDMWAVGCIFAEMVRGEPLFAGENAVDMLKRIVSVVGTREMTKLRLRVSHPQARKFMDALPFADGTPMHRLFPGLDRNGLNLIESMLKVIPDERISVDDALRHPFLGEFASAHVETEVAPFDFAWEQQAIGAHGVRRLMFHEICDMHWPLSRTSSDRTLIDGDRAGNSTVMPATPPGLLTAGSTIGHRV</sequence>
<feature type="binding site" evidence="6">
    <location>
        <position position="105"/>
    </location>
    <ligand>
        <name>ATP</name>
        <dbReference type="ChEBI" id="CHEBI:30616"/>
    </ligand>
</feature>
<evidence type="ECO:0000256" key="2">
    <source>
        <dbReference type="ARBA" id="ARBA00022679"/>
    </source>
</evidence>
<dbReference type="SUPFAM" id="SSF56112">
    <property type="entry name" value="Protein kinase-like (PK-like)"/>
    <property type="match status" value="1"/>
</dbReference>
<keyword evidence="8" id="KW-0460">Magnesium</keyword>